<reference evidence="1 2" key="1">
    <citation type="submission" date="2018-11" db="EMBL/GenBank/DDBJ databases">
        <title>Species Designations Belie Phenotypic and Genotypic Heterogeneity in Oral Streptococci.</title>
        <authorList>
            <person name="Velsko I."/>
        </authorList>
    </citation>
    <scope>NUCLEOTIDE SEQUENCE [LARGE SCALE GENOMIC DNA]</scope>
    <source>
        <strain evidence="1 2">A52</strain>
    </source>
</reference>
<evidence type="ECO:0008006" key="3">
    <source>
        <dbReference type="Google" id="ProtNLM"/>
    </source>
</evidence>
<comment type="caution">
    <text evidence="1">The sequence shown here is derived from an EMBL/GenBank/DDBJ whole genome shotgun (WGS) entry which is preliminary data.</text>
</comment>
<dbReference type="AlphaFoldDB" id="A0A428H8D9"/>
<protein>
    <recommendedName>
        <fullName evidence="3">Immunity 22 family protein</fullName>
    </recommendedName>
</protein>
<gene>
    <name evidence="1" type="ORF">D8792_02395</name>
</gene>
<name>A0A428H8D9_STRCR</name>
<dbReference type="EMBL" id="RJPS01000002">
    <property type="protein sequence ID" value="RSJ92079.1"/>
    <property type="molecule type" value="Genomic_DNA"/>
</dbReference>
<evidence type="ECO:0000313" key="2">
    <source>
        <dbReference type="Proteomes" id="UP000270868"/>
    </source>
</evidence>
<sequence length="146" mass="17146">MNLEFLIAQFQDFNINRSENMETENTVSIWIGNFASREELDTYIDLRYDDDGEIVSSKFYDAFRIDIDDIDDYLIEKEYCDSRFLNVYDHIIGASYADVVIDNLKKIEDDQAIPGSNSIILLYNYKYCGQVKEQPNIKFIATVNYR</sequence>
<dbReference type="InterPro" id="IPR025560">
    <property type="entry name" value="Imm22"/>
</dbReference>
<accession>A0A428H8D9</accession>
<evidence type="ECO:0000313" key="1">
    <source>
        <dbReference type="EMBL" id="RSJ92079.1"/>
    </source>
</evidence>
<organism evidence="1 2">
    <name type="scientific">Streptococcus cristatus</name>
    <dbReference type="NCBI Taxonomy" id="45634"/>
    <lineage>
        <taxon>Bacteria</taxon>
        <taxon>Bacillati</taxon>
        <taxon>Bacillota</taxon>
        <taxon>Bacilli</taxon>
        <taxon>Lactobacillales</taxon>
        <taxon>Streptococcaceae</taxon>
        <taxon>Streptococcus</taxon>
    </lineage>
</organism>
<dbReference type="Pfam" id="PF14112">
    <property type="entry name" value="DUF4284"/>
    <property type="match status" value="1"/>
</dbReference>
<dbReference type="RefSeq" id="WP_314828503.1">
    <property type="nucleotide sequence ID" value="NZ_CAUUYS010000004.1"/>
</dbReference>
<proteinExistence type="predicted"/>
<dbReference type="Proteomes" id="UP000270868">
    <property type="component" value="Unassembled WGS sequence"/>
</dbReference>